<evidence type="ECO:0000313" key="8">
    <source>
        <dbReference type="EMBL" id="MEK9514594.1"/>
    </source>
</evidence>
<dbReference type="InterPro" id="IPR001789">
    <property type="entry name" value="Sig_transdc_resp-reg_receiver"/>
</dbReference>
<evidence type="ECO:0000259" key="7">
    <source>
        <dbReference type="PROSITE" id="PS50110"/>
    </source>
</evidence>
<dbReference type="SUPFAM" id="SSF52172">
    <property type="entry name" value="CheY-like"/>
    <property type="match status" value="1"/>
</dbReference>
<dbReference type="Gene3D" id="3.40.50.2300">
    <property type="match status" value="1"/>
</dbReference>
<dbReference type="Proteomes" id="UP001387447">
    <property type="component" value="Unassembled WGS sequence"/>
</dbReference>
<evidence type="ECO:0000256" key="2">
    <source>
        <dbReference type="ARBA" id="ARBA00023012"/>
    </source>
</evidence>
<sequence length="169" mass="19300">MRHFVNSLDYWLPILAIRFTDTLMMRPPNTSQFGNILLVDDKPDNLRLLSQMLTEQGYNVRRVTKGKMALITAKASPPDLVLLDIKMPDMDGYEVCLQLKADEITAEIPVIFMSALDELPDQVKAFTIGGVDYITKPFQVEEVLVRVKTQIRRQAEHLAREAQRERALA</sequence>
<dbReference type="RefSeq" id="WP_235720200.1">
    <property type="nucleotide sequence ID" value="NZ_JBBWYZ010000024.1"/>
</dbReference>
<evidence type="ECO:0000256" key="3">
    <source>
        <dbReference type="ARBA" id="ARBA00023015"/>
    </source>
</evidence>
<dbReference type="SMART" id="SM00448">
    <property type="entry name" value="REC"/>
    <property type="match status" value="1"/>
</dbReference>
<evidence type="ECO:0000256" key="6">
    <source>
        <dbReference type="PROSITE-ProRule" id="PRU00169"/>
    </source>
</evidence>
<accession>A0ABU9ERK7</accession>
<dbReference type="EMBL" id="JBBWYZ010000024">
    <property type="protein sequence ID" value="MEK9514594.1"/>
    <property type="molecule type" value="Genomic_DNA"/>
</dbReference>
<dbReference type="InterPro" id="IPR011006">
    <property type="entry name" value="CheY-like_superfamily"/>
</dbReference>
<reference evidence="8 9" key="1">
    <citation type="journal article" date="2024" name="Front. Microbiol.">
        <title>Transcriptomic insights into the dominance of two phototrophs throughout the water column of a tropical hypersaline-alkaline crater lake (Dziani Dzaha, Mayotte).</title>
        <authorList>
            <person name="Duperron S."/>
            <person name="Halary S."/>
            <person name="Bouly J.-P."/>
            <person name="Roussel T."/>
            <person name="Hugoni M."/>
            <person name="Bruto M."/>
            <person name="Oger P."/>
            <person name="Duval C."/>
            <person name="Woo A."/>
            <person name="Jezequiel D."/>
            <person name="Ader M."/>
            <person name="Leboulanger C."/>
            <person name="Agogue H."/>
            <person name="Grossi V."/>
            <person name="Trousselier M."/>
            <person name="Bernard C."/>
        </authorList>
    </citation>
    <scope>NUCLEOTIDE SEQUENCE [LARGE SCALE GENOMIC DNA]</scope>
    <source>
        <strain evidence="8 9">PMC 851.14</strain>
    </source>
</reference>
<keyword evidence="1 6" id="KW-0597">Phosphoprotein</keyword>
<gene>
    <name evidence="8" type="ORF">AAEJ74_23805</name>
</gene>
<keyword evidence="3" id="KW-0805">Transcription regulation</keyword>
<feature type="modified residue" description="4-aspartylphosphate" evidence="6">
    <location>
        <position position="84"/>
    </location>
</feature>
<dbReference type="PANTHER" id="PTHR48111:SF1">
    <property type="entry name" value="TWO-COMPONENT RESPONSE REGULATOR ORR33"/>
    <property type="match status" value="1"/>
</dbReference>
<evidence type="ECO:0000256" key="4">
    <source>
        <dbReference type="ARBA" id="ARBA00023125"/>
    </source>
</evidence>
<dbReference type="PANTHER" id="PTHR48111">
    <property type="entry name" value="REGULATOR OF RPOS"/>
    <property type="match status" value="1"/>
</dbReference>
<protein>
    <submittedName>
        <fullName evidence="8">Response regulator</fullName>
    </submittedName>
</protein>
<keyword evidence="4" id="KW-0238">DNA-binding</keyword>
<comment type="caution">
    <text evidence="8">The sequence shown here is derived from an EMBL/GenBank/DDBJ whole genome shotgun (WGS) entry which is preliminary data.</text>
</comment>
<evidence type="ECO:0000256" key="5">
    <source>
        <dbReference type="ARBA" id="ARBA00023163"/>
    </source>
</evidence>
<feature type="domain" description="Response regulatory" evidence="7">
    <location>
        <begin position="35"/>
        <end position="151"/>
    </location>
</feature>
<keyword evidence="2" id="KW-0902">Two-component regulatory system</keyword>
<dbReference type="CDD" id="cd19920">
    <property type="entry name" value="REC_PA4781-like"/>
    <property type="match status" value="1"/>
</dbReference>
<dbReference type="InterPro" id="IPR039420">
    <property type="entry name" value="WalR-like"/>
</dbReference>
<name>A0ABU9ERK7_LIMFS</name>
<evidence type="ECO:0000313" key="9">
    <source>
        <dbReference type="Proteomes" id="UP001387447"/>
    </source>
</evidence>
<keyword evidence="9" id="KW-1185">Reference proteome</keyword>
<organism evidence="8 9">
    <name type="scientific">Limnospira fusiformis PMC 851.14</name>
    <dbReference type="NCBI Taxonomy" id="2219512"/>
    <lineage>
        <taxon>Bacteria</taxon>
        <taxon>Bacillati</taxon>
        <taxon>Cyanobacteriota</taxon>
        <taxon>Cyanophyceae</taxon>
        <taxon>Oscillatoriophycideae</taxon>
        <taxon>Oscillatoriales</taxon>
        <taxon>Sirenicapillariaceae</taxon>
        <taxon>Limnospira</taxon>
    </lineage>
</organism>
<keyword evidence="5" id="KW-0804">Transcription</keyword>
<proteinExistence type="predicted"/>
<evidence type="ECO:0000256" key="1">
    <source>
        <dbReference type="ARBA" id="ARBA00022553"/>
    </source>
</evidence>
<dbReference type="Pfam" id="PF00072">
    <property type="entry name" value="Response_reg"/>
    <property type="match status" value="1"/>
</dbReference>
<dbReference type="PROSITE" id="PS50110">
    <property type="entry name" value="RESPONSE_REGULATORY"/>
    <property type="match status" value="1"/>
</dbReference>